<keyword evidence="3" id="KW-1185">Reference proteome</keyword>
<dbReference type="Proteomes" id="UP001341840">
    <property type="component" value="Unassembled WGS sequence"/>
</dbReference>
<gene>
    <name evidence="2" type="ORF">PIB30_012231</name>
</gene>
<name>A0ABU6V5J8_9FABA</name>
<comment type="caution">
    <text evidence="2">The sequence shown here is derived from an EMBL/GenBank/DDBJ whole genome shotgun (WGS) entry which is preliminary data.</text>
</comment>
<accession>A0ABU6V5J8</accession>
<proteinExistence type="predicted"/>
<protein>
    <submittedName>
        <fullName evidence="2">Uncharacterized protein</fullName>
    </submittedName>
</protein>
<sequence>MRSVCVIPYCWEMKVVEETKLFSEIEKGLKVEEIRVHGLKKEDEDKLQGNYRGPGSETKVRPFRRINVLARRIWPILTAPIIISSFCPPSLPPCRRSSHSYRHYHATATVTRVAVIAFSSSSSSFLRCRRRDASSSSLSSKRRGEKGRATTRCRKAKEESACGKKKKRNQGKNVRAEQNGVRSGAATQA</sequence>
<organism evidence="2 3">
    <name type="scientific">Stylosanthes scabra</name>
    <dbReference type="NCBI Taxonomy" id="79078"/>
    <lineage>
        <taxon>Eukaryota</taxon>
        <taxon>Viridiplantae</taxon>
        <taxon>Streptophyta</taxon>
        <taxon>Embryophyta</taxon>
        <taxon>Tracheophyta</taxon>
        <taxon>Spermatophyta</taxon>
        <taxon>Magnoliopsida</taxon>
        <taxon>eudicotyledons</taxon>
        <taxon>Gunneridae</taxon>
        <taxon>Pentapetalae</taxon>
        <taxon>rosids</taxon>
        <taxon>fabids</taxon>
        <taxon>Fabales</taxon>
        <taxon>Fabaceae</taxon>
        <taxon>Papilionoideae</taxon>
        <taxon>50 kb inversion clade</taxon>
        <taxon>dalbergioids sensu lato</taxon>
        <taxon>Dalbergieae</taxon>
        <taxon>Pterocarpus clade</taxon>
        <taxon>Stylosanthes</taxon>
    </lineage>
</organism>
<evidence type="ECO:0000256" key="1">
    <source>
        <dbReference type="SAM" id="MobiDB-lite"/>
    </source>
</evidence>
<dbReference type="EMBL" id="JASCZI010151065">
    <property type="protein sequence ID" value="MED6168504.1"/>
    <property type="molecule type" value="Genomic_DNA"/>
</dbReference>
<reference evidence="2 3" key="1">
    <citation type="journal article" date="2023" name="Plants (Basel)">
        <title>Bridging the Gap: Combining Genomics and Transcriptomics Approaches to Understand Stylosanthes scabra, an Orphan Legume from the Brazilian Caatinga.</title>
        <authorList>
            <person name="Ferreira-Neto J.R.C."/>
            <person name="da Silva M.D."/>
            <person name="Binneck E."/>
            <person name="de Melo N.F."/>
            <person name="da Silva R.H."/>
            <person name="de Melo A.L.T.M."/>
            <person name="Pandolfi V."/>
            <person name="Bustamante F.O."/>
            <person name="Brasileiro-Vidal A.C."/>
            <person name="Benko-Iseppon A.M."/>
        </authorList>
    </citation>
    <scope>NUCLEOTIDE SEQUENCE [LARGE SCALE GENOMIC DNA]</scope>
    <source>
        <tissue evidence="2">Leaves</tissue>
    </source>
</reference>
<feature type="compositionally biased region" description="Basic residues" evidence="1">
    <location>
        <begin position="140"/>
        <end position="155"/>
    </location>
</feature>
<evidence type="ECO:0000313" key="2">
    <source>
        <dbReference type="EMBL" id="MED6168504.1"/>
    </source>
</evidence>
<feature type="region of interest" description="Disordered" evidence="1">
    <location>
        <begin position="132"/>
        <end position="189"/>
    </location>
</feature>
<evidence type="ECO:0000313" key="3">
    <source>
        <dbReference type="Proteomes" id="UP001341840"/>
    </source>
</evidence>